<protein>
    <recommendedName>
        <fullName evidence="2">Neutral ceramidase</fullName>
        <ecNumber evidence="2">3.5.1.23</ecNumber>
    </recommendedName>
</protein>
<accession>A0A6B1DWP4</accession>
<dbReference type="GO" id="GO:0042759">
    <property type="term" value="P:long-chain fatty acid biosynthetic process"/>
    <property type="evidence" value="ECO:0007669"/>
    <property type="project" value="TreeGrafter"/>
</dbReference>
<dbReference type="GO" id="GO:0046514">
    <property type="term" value="P:ceramide catabolic process"/>
    <property type="evidence" value="ECO:0007669"/>
    <property type="project" value="InterPro"/>
</dbReference>
<dbReference type="InterPro" id="IPR031329">
    <property type="entry name" value="NEUT/ALK_ceramidase_N"/>
</dbReference>
<dbReference type="GO" id="GO:0005576">
    <property type="term" value="C:extracellular region"/>
    <property type="evidence" value="ECO:0007669"/>
    <property type="project" value="TreeGrafter"/>
</dbReference>
<dbReference type="GO" id="GO:0046872">
    <property type="term" value="F:metal ion binding"/>
    <property type="evidence" value="ECO:0007669"/>
    <property type="project" value="UniProtKB-KW"/>
</dbReference>
<keyword evidence="2" id="KW-0378">Hydrolase</keyword>
<comment type="cofactor">
    <cofactor evidence="1">
        <name>Zn(2+)</name>
        <dbReference type="ChEBI" id="CHEBI:29105"/>
    </cofactor>
    <text evidence="1">Binds 1 zinc ion per subunit.</text>
</comment>
<comment type="caution">
    <text evidence="4">The sequence shown here is derived from an EMBL/GenBank/DDBJ whole genome shotgun (WGS) entry which is preliminary data.</text>
</comment>
<evidence type="ECO:0000313" key="4">
    <source>
        <dbReference type="EMBL" id="MYD91678.1"/>
    </source>
</evidence>
<dbReference type="AlphaFoldDB" id="A0A6B1DWP4"/>
<organism evidence="4">
    <name type="scientific">Caldilineaceae bacterium SB0662_bin_9</name>
    <dbReference type="NCBI Taxonomy" id="2605258"/>
    <lineage>
        <taxon>Bacteria</taxon>
        <taxon>Bacillati</taxon>
        <taxon>Chloroflexota</taxon>
        <taxon>Caldilineae</taxon>
        <taxon>Caldilineales</taxon>
        <taxon>Caldilineaceae</taxon>
    </lineage>
</organism>
<keyword evidence="1" id="KW-0862">Zinc</keyword>
<dbReference type="Pfam" id="PF04734">
    <property type="entry name" value="Ceramidase_alk"/>
    <property type="match status" value="1"/>
</dbReference>
<evidence type="ECO:0000256" key="2">
    <source>
        <dbReference type="RuleBase" id="RU366019"/>
    </source>
</evidence>
<evidence type="ECO:0000256" key="1">
    <source>
        <dbReference type="PIRSR" id="PIRSR606823-2"/>
    </source>
</evidence>
<dbReference type="GO" id="GO:0046512">
    <property type="term" value="P:sphingosine biosynthetic process"/>
    <property type="evidence" value="ECO:0007669"/>
    <property type="project" value="TreeGrafter"/>
</dbReference>
<feature type="binding site" evidence="1">
    <location>
        <position position="175"/>
    </location>
    <ligand>
        <name>Zn(2+)</name>
        <dbReference type="ChEBI" id="CHEBI:29105"/>
    </ligand>
</feature>
<gene>
    <name evidence="4" type="ORF">F4Y08_15320</name>
</gene>
<evidence type="ECO:0000259" key="3">
    <source>
        <dbReference type="Pfam" id="PF04734"/>
    </source>
</evidence>
<sequence>MATLKAGFGRADITPHKGGRLVGYGGRDEGNTGANDPLLARALVIEAGHERYALLSLELCYVNDETVKSIRQVLGQRFDLVAEHVHMATTHTHGGPDDRMSDNWDRPLANIVGDAVGAAIASLQPCRLGSGSGFLYGYSINRRWLDRPVDPAVAVVRIDDAQGRPLGVIVNYACHAVVMGYDNLRVTGDWPGYAARYIEEDLGPGATCLFFQGGAGDINPLVEGVRQQLQGERTVRAIGEVSAYYGSADDADAYNVGDRGGGTFQECEELGRAFRDEVLRVSRRIATTGSPGPVWAESLRVDALKGSDEPVPVKAYTPPHQLLAERPMEGERFRSVEIALLGIGDTVLITEPGEVFSETAVRFRAGAQLMGYRTVMLVSYANDWLLYLPEFDAFDEGGYEPGWAVALNISRRFQERVWNLIEPRLRSRAP</sequence>
<dbReference type="PANTHER" id="PTHR12670:SF1">
    <property type="entry name" value="NEUTRAL CERAMIDASE"/>
    <property type="match status" value="1"/>
</dbReference>
<keyword evidence="2" id="KW-0746">Sphingolipid metabolism</keyword>
<feature type="binding site" evidence="1">
    <location>
        <position position="91"/>
    </location>
    <ligand>
        <name>Zn(2+)</name>
        <dbReference type="ChEBI" id="CHEBI:29105"/>
    </ligand>
</feature>
<reference evidence="4" key="1">
    <citation type="submission" date="2019-09" db="EMBL/GenBank/DDBJ databases">
        <title>Characterisation of the sponge microbiome using genome-centric metagenomics.</title>
        <authorList>
            <person name="Engelberts J.P."/>
            <person name="Robbins S.J."/>
            <person name="De Goeij J.M."/>
            <person name="Aranda M."/>
            <person name="Bell S.C."/>
            <person name="Webster N.S."/>
        </authorList>
    </citation>
    <scope>NUCLEOTIDE SEQUENCE</scope>
    <source>
        <strain evidence="4">SB0662_bin_9</strain>
    </source>
</reference>
<dbReference type="GO" id="GO:0016020">
    <property type="term" value="C:membrane"/>
    <property type="evidence" value="ECO:0007669"/>
    <property type="project" value="GOC"/>
</dbReference>
<keyword evidence="2" id="KW-0443">Lipid metabolism</keyword>
<name>A0A6B1DWP4_9CHLR</name>
<dbReference type="GO" id="GO:0017040">
    <property type="term" value="F:N-acylsphingosine amidohydrolase activity"/>
    <property type="evidence" value="ECO:0007669"/>
    <property type="project" value="UniProtKB-UniRule"/>
</dbReference>
<dbReference type="EMBL" id="VXPY01000107">
    <property type="protein sequence ID" value="MYD91678.1"/>
    <property type="molecule type" value="Genomic_DNA"/>
</dbReference>
<keyword evidence="1" id="KW-0479">Metal-binding</keyword>
<feature type="domain" description="Neutral/alkaline non-lysosomal ceramidase N-terminal" evidence="3">
    <location>
        <begin position="6"/>
        <end position="227"/>
    </location>
</feature>
<comment type="similarity">
    <text evidence="2">Belongs to the neutral ceramidase family.</text>
</comment>
<proteinExistence type="inferred from homology"/>
<comment type="catalytic activity">
    <reaction evidence="2">
        <text>an N-acylsphing-4-enine + H2O = sphing-4-enine + a fatty acid</text>
        <dbReference type="Rhea" id="RHEA:20856"/>
        <dbReference type="ChEBI" id="CHEBI:15377"/>
        <dbReference type="ChEBI" id="CHEBI:28868"/>
        <dbReference type="ChEBI" id="CHEBI:52639"/>
        <dbReference type="ChEBI" id="CHEBI:57756"/>
        <dbReference type="EC" id="3.5.1.23"/>
    </reaction>
</comment>
<dbReference type="InterPro" id="IPR006823">
    <property type="entry name" value="Ceramidase_alk"/>
</dbReference>
<dbReference type="EC" id="3.5.1.23" evidence="2"/>
<dbReference type="PANTHER" id="PTHR12670">
    <property type="entry name" value="CERAMIDASE"/>
    <property type="match status" value="1"/>
</dbReference>